<dbReference type="Proteomes" id="UP000034036">
    <property type="component" value="Unassembled WGS sequence"/>
</dbReference>
<evidence type="ECO:0000259" key="2">
    <source>
        <dbReference type="Pfam" id="PF02543"/>
    </source>
</evidence>
<evidence type="ECO:0000313" key="4">
    <source>
        <dbReference type="EMBL" id="KKS46827.1"/>
    </source>
</evidence>
<evidence type="ECO:0000259" key="3">
    <source>
        <dbReference type="Pfam" id="PF16861"/>
    </source>
</evidence>
<organism evidence="4 5">
    <name type="scientific">Candidatus Giovannonibacteria bacterium GW2011_GWF2_42_19</name>
    <dbReference type="NCBI Taxonomy" id="1618659"/>
    <lineage>
        <taxon>Bacteria</taxon>
        <taxon>Candidatus Giovannoniibacteriota</taxon>
    </lineage>
</organism>
<evidence type="ECO:0000256" key="1">
    <source>
        <dbReference type="ARBA" id="ARBA00006129"/>
    </source>
</evidence>
<feature type="domain" description="Carbamoyltransferase" evidence="2">
    <location>
        <begin position="291"/>
        <end position="335"/>
    </location>
</feature>
<reference evidence="4 5" key="1">
    <citation type="journal article" date="2015" name="Nature">
        <title>rRNA introns, odd ribosomes, and small enigmatic genomes across a large radiation of phyla.</title>
        <authorList>
            <person name="Brown C.T."/>
            <person name="Hug L.A."/>
            <person name="Thomas B.C."/>
            <person name="Sharon I."/>
            <person name="Castelle C.J."/>
            <person name="Singh A."/>
            <person name="Wilkins M.J."/>
            <person name="Williams K.H."/>
            <person name="Banfield J.F."/>
        </authorList>
    </citation>
    <scope>NUCLEOTIDE SEQUENCE [LARGE SCALE GENOMIC DNA]</scope>
</reference>
<accession>A0A0G0ZDL5</accession>
<comment type="similarity">
    <text evidence="1">Belongs to the NodU/CmcH family.</text>
</comment>
<keyword evidence="4" id="KW-0808">Transferase</keyword>
<evidence type="ECO:0000313" key="5">
    <source>
        <dbReference type="Proteomes" id="UP000034036"/>
    </source>
</evidence>
<proteinExistence type="inferred from homology"/>
<dbReference type="Gene3D" id="3.90.870.20">
    <property type="entry name" value="Carbamoyltransferase, C-terminal domain"/>
    <property type="match status" value="1"/>
</dbReference>
<dbReference type="GO" id="GO:0016740">
    <property type="term" value="F:transferase activity"/>
    <property type="evidence" value="ECO:0007669"/>
    <property type="project" value="UniProtKB-KW"/>
</dbReference>
<dbReference type="PATRIC" id="fig|1618659.3.peg.746"/>
<dbReference type="Pfam" id="PF02543">
    <property type="entry name" value="Carbam_trans_N"/>
    <property type="match status" value="1"/>
</dbReference>
<dbReference type="AlphaFoldDB" id="A0A0G0ZDL5"/>
<gene>
    <name evidence="4" type="ORF">UV11_C0023G0003</name>
</gene>
<dbReference type="PANTHER" id="PTHR34847">
    <property type="entry name" value="NODULATION PROTEIN U"/>
    <property type="match status" value="1"/>
</dbReference>
<dbReference type="InterPro" id="IPR038152">
    <property type="entry name" value="Carbam_trans_C_sf"/>
</dbReference>
<dbReference type="STRING" id="1618659.UV11_C0023G0003"/>
<dbReference type="Gene3D" id="3.30.420.40">
    <property type="match status" value="1"/>
</dbReference>
<name>A0A0G0ZDL5_9BACT</name>
<comment type="caution">
    <text evidence="4">The sequence shown here is derived from an EMBL/GenBank/DDBJ whole genome shotgun (WGS) entry which is preliminary data.</text>
</comment>
<sequence>MKDGYYISAFVCINELQNIMNIKLRHDQTIALWRCDNGYIELVRYWELERLSGYKHHARALYNMEAFDKLLDYLLGKEGLRRSDVLAIWGTEEVETDTMYRDFFAYTGIAFHNIAHLLTTLFYGNTDPFKDTILLMALDAGPDSQFEKNAYELDYYSGGIVQDGSLQIFKIESPARLWSCAAKKLGLQEGTLMALASATRTKYFSDISRFKHLKFTSQEARSSASYIIDDLYNKIFSITSDEIGKKCSLFDPAFSDIENRMSMLMKMVSDISVSILFQNIDSICMTYGIETRSTTLGMAGGFALNCPINSAILKKYKFKAYQIPPCASDTGIAMGIGLAAFYPFIKSGLCQVDISNAYYGDPIRDLDGAVNRYKDVIKSVDSVGTDEIVSDIIDKTAIVWLSGNAEVGPRALGSRSIIGDPRQMRTKGLLNAIKKREWWRPVAPMILENEGYNYFFDFCRSPNMLLNFNVKQNVVSSIPAVLHFDYTARAQTVSEISNVDIWKLLQEFQKRTGVAVLCNTSLNDIGEPIVNTIEEAIVFALHKGMDAVYCNGNIRINLVIDQNTLGVSAPLRNHHFFHVPDGVDSNAVIKKLNPFGLNVREVTYYFDNPNIFHDYSLQDKEGAEYVRSETNTYLGKYPTGLNR</sequence>
<dbReference type="PANTHER" id="PTHR34847:SF1">
    <property type="entry name" value="NODULATION PROTEIN U"/>
    <property type="match status" value="1"/>
</dbReference>
<feature type="domain" description="Carbamoyltransferase C-terminal" evidence="3">
    <location>
        <begin position="391"/>
        <end position="551"/>
    </location>
</feature>
<dbReference type="InterPro" id="IPR031730">
    <property type="entry name" value="Carbam_trans_C"/>
</dbReference>
<dbReference type="InterPro" id="IPR003696">
    <property type="entry name" value="Carbtransf_dom"/>
</dbReference>
<dbReference type="Pfam" id="PF16861">
    <property type="entry name" value="Carbam_trans_C"/>
    <property type="match status" value="1"/>
</dbReference>
<protein>
    <submittedName>
        <fullName evidence="4">Carbamoyltransferase</fullName>
    </submittedName>
</protein>
<dbReference type="EMBL" id="LCDF01000023">
    <property type="protein sequence ID" value="KKS46827.1"/>
    <property type="molecule type" value="Genomic_DNA"/>
</dbReference>
<dbReference type="InterPro" id="IPR051338">
    <property type="entry name" value="NodU/CmcH_Carbamoyltrnsfr"/>
</dbReference>